<dbReference type="EMBL" id="BLAF01000051">
    <property type="protein sequence ID" value="GES24322.1"/>
    <property type="molecule type" value="Genomic_DNA"/>
</dbReference>
<evidence type="ECO:0000256" key="2">
    <source>
        <dbReference type="PROSITE-ProRule" id="PRU00335"/>
    </source>
</evidence>
<dbReference type="GO" id="GO:0003677">
    <property type="term" value="F:DNA binding"/>
    <property type="evidence" value="ECO:0007669"/>
    <property type="project" value="UniProtKB-UniRule"/>
</dbReference>
<dbReference type="InterPro" id="IPR009057">
    <property type="entry name" value="Homeodomain-like_sf"/>
</dbReference>
<keyword evidence="1 2" id="KW-0238">DNA-binding</keyword>
<dbReference type="SUPFAM" id="SSF46689">
    <property type="entry name" value="Homeodomain-like"/>
    <property type="match status" value="1"/>
</dbReference>
<dbReference type="AlphaFoldDB" id="A0A5M3XTI2"/>
<proteinExistence type="predicted"/>
<evidence type="ECO:0000259" key="3">
    <source>
        <dbReference type="PROSITE" id="PS50977"/>
    </source>
</evidence>
<organism evidence="4 5">
    <name type="scientific">Acrocarpospora pleiomorpha</name>
    <dbReference type="NCBI Taxonomy" id="90975"/>
    <lineage>
        <taxon>Bacteria</taxon>
        <taxon>Bacillati</taxon>
        <taxon>Actinomycetota</taxon>
        <taxon>Actinomycetes</taxon>
        <taxon>Streptosporangiales</taxon>
        <taxon>Streptosporangiaceae</taxon>
        <taxon>Acrocarpospora</taxon>
    </lineage>
</organism>
<dbReference type="RefSeq" id="WP_218038668.1">
    <property type="nucleotide sequence ID" value="NZ_BAAAHM010000041.1"/>
</dbReference>
<gene>
    <name evidence="4" type="ORF">Aple_072210</name>
</gene>
<comment type="caution">
    <text evidence="4">The sequence shown here is derived from an EMBL/GenBank/DDBJ whole genome shotgun (WGS) entry which is preliminary data.</text>
</comment>
<name>A0A5M3XTI2_9ACTN</name>
<dbReference type="InterPro" id="IPR001647">
    <property type="entry name" value="HTH_TetR"/>
</dbReference>
<feature type="domain" description="HTH tetR-type" evidence="3">
    <location>
        <begin position="11"/>
        <end position="69"/>
    </location>
</feature>
<dbReference type="PROSITE" id="PS50977">
    <property type="entry name" value="HTH_TETR_2"/>
    <property type="match status" value="1"/>
</dbReference>
<evidence type="ECO:0000256" key="1">
    <source>
        <dbReference type="ARBA" id="ARBA00023125"/>
    </source>
</evidence>
<keyword evidence="5" id="KW-1185">Reference proteome</keyword>
<dbReference type="Proteomes" id="UP000377595">
    <property type="component" value="Unassembled WGS sequence"/>
</dbReference>
<protein>
    <submittedName>
        <fullName evidence="4">TetR family transcriptional regulator</fullName>
    </submittedName>
</protein>
<evidence type="ECO:0000313" key="4">
    <source>
        <dbReference type="EMBL" id="GES24322.1"/>
    </source>
</evidence>
<feature type="DNA-binding region" description="H-T-H motif" evidence="2">
    <location>
        <begin position="32"/>
        <end position="51"/>
    </location>
</feature>
<evidence type="ECO:0000313" key="5">
    <source>
        <dbReference type="Proteomes" id="UP000377595"/>
    </source>
</evidence>
<dbReference type="Gene3D" id="1.10.357.10">
    <property type="entry name" value="Tetracycline Repressor, domain 2"/>
    <property type="match status" value="1"/>
</dbReference>
<accession>A0A5M3XTI2</accession>
<sequence length="193" mass="21364">MAPGRSLYSRTRTREALVAATRKLLADGLTPTVEEAAAAAHISRTTAYRYFPNQRTLLTAAHPEIEHHSLLPEDPPRDVETRLDLVMQAFTRITIEWEPQLRASLRLSLEPDADQPLLRGGRAVGWIEDALAPLHETHPDLDVRRLAVAIRSATGIETLIWLTDIAGLTRDAAAELMRWTARTMLHATLAGAA</sequence>
<reference evidence="4 5" key="1">
    <citation type="submission" date="2019-10" db="EMBL/GenBank/DDBJ databases">
        <title>Whole genome shotgun sequence of Acrocarpospora pleiomorpha NBRC 16267.</title>
        <authorList>
            <person name="Ichikawa N."/>
            <person name="Kimura A."/>
            <person name="Kitahashi Y."/>
            <person name="Komaki H."/>
            <person name="Oguchi A."/>
        </authorList>
    </citation>
    <scope>NUCLEOTIDE SEQUENCE [LARGE SCALE GENOMIC DNA]</scope>
    <source>
        <strain evidence="4 5">NBRC 16267</strain>
    </source>
</reference>